<feature type="domain" description="GW" evidence="2">
    <location>
        <begin position="36"/>
        <end position="113"/>
    </location>
</feature>
<organism evidence="3 4">
    <name type="scientific">Listeria floridensis FSL S10-1187</name>
    <dbReference type="NCBI Taxonomy" id="1265817"/>
    <lineage>
        <taxon>Bacteria</taxon>
        <taxon>Bacillati</taxon>
        <taxon>Bacillota</taxon>
        <taxon>Bacilli</taxon>
        <taxon>Bacillales</taxon>
        <taxon>Listeriaceae</taxon>
        <taxon>Listeria</taxon>
    </lineage>
</organism>
<keyword evidence="1" id="KW-0732">Signal</keyword>
<dbReference type="NCBIfam" id="NF033202">
    <property type="entry name" value="GW_glycos_SH3"/>
    <property type="match status" value="3"/>
</dbReference>
<dbReference type="PANTHER" id="PTHR38589:SF1">
    <property type="entry name" value="BLR0621 PROTEIN"/>
    <property type="match status" value="1"/>
</dbReference>
<dbReference type="Gene3D" id="2.30.30.170">
    <property type="match status" value="3"/>
</dbReference>
<feature type="domain" description="GW" evidence="2">
    <location>
        <begin position="116"/>
        <end position="193"/>
    </location>
</feature>
<comment type="caution">
    <text evidence="3">The sequence shown here is derived from an EMBL/GenBank/DDBJ whole genome shotgun (WGS) entry which is preliminary data.</text>
</comment>
<keyword evidence="4" id="KW-1185">Reference proteome</keyword>
<feature type="domain" description="GW" evidence="2">
    <location>
        <begin position="196"/>
        <end position="273"/>
    </location>
</feature>
<accession>A0ABP3B2Q0</accession>
<dbReference type="PROSITE" id="PS51780">
    <property type="entry name" value="GW"/>
    <property type="match status" value="3"/>
</dbReference>
<evidence type="ECO:0000256" key="1">
    <source>
        <dbReference type="ARBA" id="ARBA00022729"/>
    </source>
</evidence>
<dbReference type="RefSeq" id="WP_051993390.1">
    <property type="nucleotide sequence ID" value="NZ_AODF01000001.1"/>
</dbReference>
<dbReference type="Proteomes" id="UP000019249">
    <property type="component" value="Unassembled WGS sequence"/>
</dbReference>
<dbReference type="SUPFAM" id="SSF82057">
    <property type="entry name" value="Prokaryotic SH3-related domain"/>
    <property type="match status" value="3"/>
</dbReference>
<dbReference type="Pfam" id="PF13457">
    <property type="entry name" value="GW"/>
    <property type="match status" value="3"/>
</dbReference>
<dbReference type="InterPro" id="IPR038200">
    <property type="entry name" value="GW_dom_sf"/>
</dbReference>
<evidence type="ECO:0000259" key="2">
    <source>
        <dbReference type="PROSITE" id="PS51780"/>
    </source>
</evidence>
<evidence type="ECO:0000313" key="4">
    <source>
        <dbReference type="Proteomes" id="UP000019249"/>
    </source>
</evidence>
<protein>
    <recommendedName>
        <fullName evidence="2">GW domain-containing protein</fullName>
    </recommendedName>
</protein>
<sequence>MGKRKWIIGIAIGFAVFFGFLGGQQANAASYETVLSTKTVSYDAKVTRATDGIYTRPYKTPNYKWLASSKTYLNQNIKVTEEVKTVRATYVKFMVGGKVIGYMDKNGMRIYEKITSTKTANYGAIIITKTDGVYTAPYNTLGYKYLTNSASYLSRYVTVLEEKVTPRATYVKFAVDGKVIGYVDKRALKAPEKVTSTKATNYHAVMTSKTDGIYSAPYMTAGYKYLTMSSSYLNRAVTVLEEKVTPRATYVKFSYAGKTIGYVDKRALRIGEQTIASSPTAKKTDQILTVVGNGSKATVTFWQKAYGVWNTKFVVQGHVGSKGVGAASETTSFTPKGSYKLGFSFGTSNPSSASTFKKITNSSYWISTVSSPYYNTWREFKISNADEHLASYPVQYQYARVINYNTNPVVKGAGSAFFLHVDNGQPTAGCVSIPKNEMIRVIKETGNNAYIVNVNAASEITKY</sequence>
<dbReference type="EMBL" id="AODF01000001">
    <property type="protein sequence ID" value="EUJ33836.1"/>
    <property type="molecule type" value="Genomic_DNA"/>
</dbReference>
<reference evidence="3 4" key="1">
    <citation type="journal article" date="2014" name="Int. J. Syst. Evol. Microbiol.">
        <title>Listeria floridensis sp. nov., Listeria aquatica sp. nov., Listeria cornellensis sp. nov., Listeria riparia sp. nov. and Listeria grandensis sp. nov., from agricultural and natural environments.</title>
        <authorList>
            <person name="den Bakker H.C."/>
            <person name="Warchocki S."/>
            <person name="Wright E.M."/>
            <person name="Allred A.F."/>
            <person name="Ahlstrom C."/>
            <person name="Manuel C.S."/>
            <person name="Stasiewicz M.J."/>
            <person name="Burrell A."/>
            <person name="Roof S."/>
            <person name="Strawn L."/>
            <person name="Fortes E.D."/>
            <person name="Nightingale K.K."/>
            <person name="Kephart D."/>
            <person name="Wiedmann M."/>
        </authorList>
    </citation>
    <scope>NUCLEOTIDE SEQUENCE [LARGE SCALE GENOMIC DNA]</scope>
    <source>
        <strain evidence="3 4">FSL S10-1187</strain>
    </source>
</reference>
<proteinExistence type="predicted"/>
<evidence type="ECO:0000313" key="3">
    <source>
        <dbReference type="EMBL" id="EUJ33836.1"/>
    </source>
</evidence>
<dbReference type="PANTHER" id="PTHR38589">
    <property type="entry name" value="BLR0621 PROTEIN"/>
    <property type="match status" value="1"/>
</dbReference>
<gene>
    <name evidence="3" type="ORF">MFLO_01380</name>
</gene>
<name>A0ABP3B2Q0_9LIST</name>
<dbReference type="InterPro" id="IPR025987">
    <property type="entry name" value="GW_dom"/>
</dbReference>